<dbReference type="EMBL" id="CP063405">
    <property type="protein sequence ID" value="QSZ29499.1"/>
    <property type="molecule type" value="Genomic_DNA"/>
</dbReference>
<evidence type="ECO:0000313" key="2">
    <source>
        <dbReference type="Proteomes" id="UP000672032"/>
    </source>
</evidence>
<proteinExistence type="predicted"/>
<gene>
    <name evidence="1" type="ORF">DSL72_004013</name>
</gene>
<name>A0A8A3P8F5_9HELO</name>
<reference evidence="1" key="1">
    <citation type="submission" date="2020-10" db="EMBL/GenBank/DDBJ databases">
        <title>Genome Sequence of Monilinia vaccinii-corymbosi Sheds Light on Mummy Berry Disease Infection of Blueberry and Mating Type.</title>
        <authorList>
            <person name="Yow A.G."/>
            <person name="Zhang Y."/>
            <person name="Bansal K."/>
            <person name="Eacker S.M."/>
            <person name="Sullivan S."/>
            <person name="Liachko I."/>
            <person name="Cubeta M.A."/>
            <person name="Rollins J.A."/>
            <person name="Ashrafi H."/>
        </authorList>
    </citation>
    <scope>NUCLEOTIDE SEQUENCE</scope>
    <source>
        <strain evidence="1">RL-1</strain>
    </source>
</reference>
<keyword evidence="2" id="KW-1185">Reference proteome</keyword>
<protein>
    <submittedName>
        <fullName evidence="1">Uncharacterized protein</fullName>
    </submittedName>
</protein>
<organism evidence="1 2">
    <name type="scientific">Monilinia vaccinii-corymbosi</name>
    <dbReference type="NCBI Taxonomy" id="61207"/>
    <lineage>
        <taxon>Eukaryota</taxon>
        <taxon>Fungi</taxon>
        <taxon>Dikarya</taxon>
        <taxon>Ascomycota</taxon>
        <taxon>Pezizomycotina</taxon>
        <taxon>Leotiomycetes</taxon>
        <taxon>Helotiales</taxon>
        <taxon>Sclerotiniaceae</taxon>
        <taxon>Monilinia</taxon>
    </lineage>
</organism>
<evidence type="ECO:0000313" key="1">
    <source>
        <dbReference type="EMBL" id="QSZ29499.1"/>
    </source>
</evidence>
<sequence>MVQVDTAPGLQDRRLSKFFHFCGRDALQSKAKVGNFCVALVVSQMFHCILVIQQATASKLRVRQTVARSCFL</sequence>
<dbReference type="Proteomes" id="UP000672032">
    <property type="component" value="Chromosome 1"/>
</dbReference>
<accession>A0A8A3P8F5</accession>
<dbReference type="AlphaFoldDB" id="A0A8A3P8F5"/>